<proteinExistence type="inferred from homology"/>
<feature type="domain" description="OB-fold nucleic acid binding" evidence="9">
    <location>
        <begin position="15"/>
        <end position="109"/>
    </location>
</feature>
<comment type="subunit">
    <text evidence="5">Heterooligomer composed of large and small subunits.</text>
</comment>
<dbReference type="EC" id="3.1.11.6" evidence="5"/>
<keyword evidence="1 5" id="KW-0963">Cytoplasm</keyword>
<accession>A0A367ZTV3</accession>
<dbReference type="AlphaFoldDB" id="A0A367ZTV3"/>
<evidence type="ECO:0000256" key="4">
    <source>
        <dbReference type="ARBA" id="ARBA00022839"/>
    </source>
</evidence>
<keyword evidence="4 5" id="KW-0269">Exonuclease</keyword>
<evidence type="ECO:0000256" key="6">
    <source>
        <dbReference type="RuleBase" id="RU004355"/>
    </source>
</evidence>
<keyword evidence="2 5" id="KW-0540">Nuclease</keyword>
<dbReference type="CDD" id="cd04489">
    <property type="entry name" value="ExoVII_LU_OBF"/>
    <property type="match status" value="1"/>
</dbReference>
<evidence type="ECO:0000313" key="11">
    <source>
        <dbReference type="Proteomes" id="UP000252355"/>
    </source>
</evidence>
<dbReference type="PANTHER" id="PTHR30008:SF0">
    <property type="entry name" value="EXODEOXYRIBONUCLEASE 7 LARGE SUBUNIT"/>
    <property type="match status" value="1"/>
</dbReference>
<evidence type="ECO:0000259" key="8">
    <source>
        <dbReference type="Pfam" id="PF02601"/>
    </source>
</evidence>
<dbReference type="InterPro" id="IPR025824">
    <property type="entry name" value="OB-fold_nuc-bd_dom"/>
</dbReference>
<evidence type="ECO:0000256" key="2">
    <source>
        <dbReference type="ARBA" id="ARBA00022722"/>
    </source>
</evidence>
<comment type="function">
    <text evidence="5">Bidirectionally degrades single-stranded DNA into large acid-insoluble oligonucleotides, which are then degraded further into small acid-soluble oligonucleotides.</text>
</comment>
<dbReference type="NCBIfam" id="TIGR00237">
    <property type="entry name" value="xseA"/>
    <property type="match status" value="1"/>
</dbReference>
<dbReference type="Pfam" id="PF02601">
    <property type="entry name" value="Exonuc_VII_L"/>
    <property type="match status" value="1"/>
</dbReference>
<dbReference type="GO" id="GO:0005737">
    <property type="term" value="C:cytoplasm"/>
    <property type="evidence" value="ECO:0007669"/>
    <property type="project" value="UniProtKB-SubCell"/>
</dbReference>
<comment type="subcellular location">
    <subcellularLocation>
        <location evidence="5 6">Cytoplasm</location>
    </subcellularLocation>
</comment>
<evidence type="ECO:0000256" key="1">
    <source>
        <dbReference type="ARBA" id="ARBA00022490"/>
    </source>
</evidence>
<dbReference type="Proteomes" id="UP000252355">
    <property type="component" value="Unassembled WGS sequence"/>
</dbReference>
<evidence type="ECO:0000256" key="3">
    <source>
        <dbReference type="ARBA" id="ARBA00022801"/>
    </source>
</evidence>
<dbReference type="GO" id="GO:0009318">
    <property type="term" value="C:exodeoxyribonuclease VII complex"/>
    <property type="evidence" value="ECO:0007669"/>
    <property type="project" value="UniProtKB-UniRule"/>
</dbReference>
<dbReference type="GO" id="GO:0006308">
    <property type="term" value="P:DNA catabolic process"/>
    <property type="evidence" value="ECO:0007669"/>
    <property type="project" value="UniProtKB-UniRule"/>
</dbReference>
<protein>
    <recommendedName>
        <fullName evidence="5">Exodeoxyribonuclease 7 large subunit</fullName>
        <ecNumber evidence="5">3.1.11.6</ecNumber>
    </recommendedName>
    <alternativeName>
        <fullName evidence="5">Exodeoxyribonuclease VII large subunit</fullName>
        <shortName evidence="5">Exonuclease VII large subunit</shortName>
    </alternativeName>
</protein>
<dbReference type="EMBL" id="QOQW01000001">
    <property type="protein sequence ID" value="RCK81568.1"/>
    <property type="molecule type" value="Genomic_DNA"/>
</dbReference>
<evidence type="ECO:0000313" key="10">
    <source>
        <dbReference type="EMBL" id="RCK81568.1"/>
    </source>
</evidence>
<dbReference type="GO" id="GO:0008855">
    <property type="term" value="F:exodeoxyribonuclease VII activity"/>
    <property type="evidence" value="ECO:0007669"/>
    <property type="project" value="UniProtKB-UniRule"/>
</dbReference>
<feature type="region of interest" description="Disordered" evidence="7">
    <location>
        <begin position="404"/>
        <end position="426"/>
    </location>
</feature>
<evidence type="ECO:0000256" key="7">
    <source>
        <dbReference type="SAM" id="MobiDB-lite"/>
    </source>
</evidence>
<evidence type="ECO:0000259" key="9">
    <source>
        <dbReference type="Pfam" id="PF13742"/>
    </source>
</evidence>
<feature type="domain" description="Exonuclease VII large subunit C-terminal" evidence="8">
    <location>
        <begin position="133"/>
        <end position="355"/>
    </location>
</feature>
<dbReference type="PANTHER" id="PTHR30008">
    <property type="entry name" value="EXODEOXYRIBONUCLEASE 7 LARGE SUBUNIT"/>
    <property type="match status" value="1"/>
</dbReference>
<dbReference type="InterPro" id="IPR003753">
    <property type="entry name" value="Exonuc_VII_L"/>
</dbReference>
<dbReference type="InterPro" id="IPR020579">
    <property type="entry name" value="Exonuc_VII_lsu_C"/>
</dbReference>
<comment type="similarity">
    <text evidence="5 6">Belongs to the XseA family.</text>
</comment>
<name>A0A367ZTV3_9BACT</name>
<dbReference type="HAMAP" id="MF_00378">
    <property type="entry name" value="Exonuc_7_L"/>
    <property type="match status" value="1"/>
</dbReference>
<sequence>MKRPFSAAQAAGKILSVRDLTARIKDLLEGDEALSGVWVQGEVSNLVKAASGHVYFTLKDEHAVIKAALWAGVQRQVKTVLKNGDAVAVCGDISVYAPRGEYQIIVSDVRPAGIGALYEAFEKLKKKLEAEGLFDPARKLPLPFLPKGIGIVTSPKGAVIRDIYQVVRRRFPNMPLYLVPAKVQGEGSVAEVVAGIQLLDQDPRVDVIIVARGGGSLEDLWTFNEEAVCRAIAAAVKPVVSAIGHETDFTIADFVADRRAATPSQAGELVVPVKDELVRRIQDRRSRLHRAMETALALCRQRLRKAEACRFLQKPSLLIAERRLKVINLAREVEQLAGRRFEACRHAYQVLAARLAGLNPRTLLRRGFIMATDETGTVVSSITRLRPGQVLRLSFVDGRAGARIEEPIEPAPAPTSDATSQEEHPT</sequence>
<reference evidence="10 11" key="1">
    <citation type="submission" date="2018-05" db="EMBL/GenBank/DDBJ databases">
        <title>A metagenomic window into the 2 km-deep terrestrial subsurface aquifer revealed taxonomically and functionally diverse microbial community comprising novel uncultured bacterial lineages.</title>
        <authorList>
            <person name="Kadnikov V.V."/>
            <person name="Mardanov A.V."/>
            <person name="Beletsky A.V."/>
            <person name="Banks D."/>
            <person name="Pimenov N.V."/>
            <person name="Frank Y.A."/>
            <person name="Karnachuk O.V."/>
            <person name="Ravin N.V."/>
        </authorList>
    </citation>
    <scope>NUCLEOTIDE SEQUENCE [LARGE SCALE GENOMIC DNA]</scope>
    <source>
        <strain evidence="10">BY5</strain>
    </source>
</reference>
<keyword evidence="3 5" id="KW-0378">Hydrolase</keyword>
<comment type="catalytic activity">
    <reaction evidence="5 6">
        <text>Exonucleolytic cleavage in either 5'- to 3'- or 3'- to 5'-direction to yield nucleoside 5'-phosphates.</text>
        <dbReference type="EC" id="3.1.11.6"/>
    </reaction>
</comment>
<dbReference type="Pfam" id="PF13742">
    <property type="entry name" value="tRNA_anti_2"/>
    <property type="match status" value="1"/>
</dbReference>
<evidence type="ECO:0000256" key="5">
    <source>
        <dbReference type="HAMAP-Rule" id="MF_00378"/>
    </source>
</evidence>
<organism evidence="10 11">
    <name type="scientific">Candidatus Ozemobacter sibiricus</name>
    <dbReference type="NCBI Taxonomy" id="2268124"/>
    <lineage>
        <taxon>Bacteria</taxon>
        <taxon>Candidatus Ozemobacteria</taxon>
        <taxon>Candidatus Ozemobacterales</taxon>
        <taxon>Candidatus Ozemobacteraceae</taxon>
        <taxon>Candidatus Ozemobacter</taxon>
    </lineage>
</organism>
<dbReference type="Gene3D" id="2.40.50.1010">
    <property type="match status" value="1"/>
</dbReference>
<gene>
    <name evidence="5" type="primary">xseA</name>
    <name evidence="10" type="ORF">OZSIB_0702</name>
</gene>
<dbReference type="GO" id="GO:0003676">
    <property type="term" value="F:nucleic acid binding"/>
    <property type="evidence" value="ECO:0007669"/>
    <property type="project" value="InterPro"/>
</dbReference>
<comment type="caution">
    <text evidence="10">The sequence shown here is derived from an EMBL/GenBank/DDBJ whole genome shotgun (WGS) entry which is preliminary data.</text>
</comment>